<evidence type="ECO:0000256" key="8">
    <source>
        <dbReference type="ARBA" id="ARBA00023204"/>
    </source>
</evidence>
<keyword evidence="11" id="KW-0255">Endonuclease</keyword>
<feature type="domain" description="Endonuclease/exonuclease/phosphatase" evidence="10">
    <location>
        <begin position="105"/>
        <end position="354"/>
    </location>
</feature>
<feature type="transmembrane region" description="Helical" evidence="9">
    <location>
        <begin position="6"/>
        <end position="27"/>
    </location>
</feature>
<accession>A0A1D3UV80</accession>
<dbReference type="RefSeq" id="WP_014225895.1">
    <property type="nucleotide sequence ID" value="NZ_CAJPTF010000023.1"/>
</dbReference>
<keyword evidence="6" id="KW-0378">Hydrolase</keyword>
<keyword evidence="9" id="KW-1133">Transmembrane helix</keyword>
<evidence type="ECO:0000256" key="6">
    <source>
        <dbReference type="ARBA" id="ARBA00022801"/>
    </source>
</evidence>
<keyword evidence="9" id="KW-0472">Membrane</keyword>
<keyword evidence="7" id="KW-0460">Magnesium</keyword>
<dbReference type="PANTHER" id="PTHR15822:SF4">
    <property type="entry name" value="TYROSYL-DNA PHOSPHODIESTERASE 2"/>
    <property type="match status" value="1"/>
</dbReference>
<dbReference type="Gene3D" id="3.60.10.10">
    <property type="entry name" value="Endonuclease/exonuclease/phosphatase"/>
    <property type="match status" value="1"/>
</dbReference>
<dbReference type="GO" id="GO:0046872">
    <property type="term" value="F:metal ion binding"/>
    <property type="evidence" value="ECO:0007669"/>
    <property type="project" value="UniProtKB-KW"/>
</dbReference>
<dbReference type="GO" id="GO:0004519">
    <property type="term" value="F:endonuclease activity"/>
    <property type="evidence" value="ECO:0007669"/>
    <property type="project" value="UniProtKB-KW"/>
</dbReference>
<name>A0A1D3UV80_TANFO</name>
<dbReference type="GO" id="GO:0004527">
    <property type="term" value="F:exonuclease activity"/>
    <property type="evidence" value="ECO:0007669"/>
    <property type="project" value="UniProtKB-KW"/>
</dbReference>
<comment type="cofactor">
    <cofactor evidence="1">
        <name>Mn(2+)</name>
        <dbReference type="ChEBI" id="CHEBI:29035"/>
    </cofactor>
</comment>
<evidence type="ECO:0000256" key="2">
    <source>
        <dbReference type="ARBA" id="ARBA00001946"/>
    </source>
</evidence>
<dbReference type="InterPro" id="IPR005135">
    <property type="entry name" value="Endo/exonuclease/phosphatase"/>
</dbReference>
<comment type="cofactor">
    <cofactor evidence="2">
        <name>Mg(2+)</name>
        <dbReference type="ChEBI" id="CHEBI:18420"/>
    </cofactor>
</comment>
<evidence type="ECO:0000313" key="11">
    <source>
        <dbReference type="EMBL" id="SCQ24047.1"/>
    </source>
</evidence>
<keyword evidence="4" id="KW-0479">Metal-binding</keyword>
<dbReference type="InterPro" id="IPR051547">
    <property type="entry name" value="TDP2-like"/>
</dbReference>
<evidence type="ECO:0000256" key="9">
    <source>
        <dbReference type="SAM" id="Phobius"/>
    </source>
</evidence>
<dbReference type="Pfam" id="PF03372">
    <property type="entry name" value="Exo_endo_phos"/>
    <property type="match status" value="1"/>
</dbReference>
<evidence type="ECO:0000259" key="10">
    <source>
        <dbReference type="Pfam" id="PF03372"/>
    </source>
</evidence>
<evidence type="ECO:0000256" key="4">
    <source>
        <dbReference type="ARBA" id="ARBA00022723"/>
    </source>
</evidence>
<sequence>MKAFRWIHRILAVLNGVVMFLLLISAFSDIVSPADHLLFAYLGLAFPLFLFLNVGFLLLWAIMHKWNHTFVVLCSFLICWKPIRQYLPFHLRVEQPPREEMIKVLTYNVMCFGYKDHTPGQPNPIIQYIADSGADIVCMQEYLEGHTDLLTENKIARVLSMYPYHFHVPLVHYPRYTTGLAIYSKYPIRNSRKIRYDSSFNGSAVHELNVKGKKVIVVNNHLESFKFTVEDRSKYSEFIRNANTGTFDNIRGSLRQKMGEAFRIRAEQADIIADEIEALQGDYLIVCGDFNDTPISYARRRIQGQLRDAYVESGKGVGISYNGNMFWFRIDHILHSPNMTAYRATVDRVKLSDHYPVWCYLKPD</sequence>
<keyword evidence="9" id="KW-0812">Transmembrane</keyword>
<dbReference type="AlphaFoldDB" id="A0A1D3UV80"/>
<gene>
    <name evidence="11" type="ORF">TFUB20_02261</name>
</gene>
<proteinExistence type="predicted"/>
<dbReference type="Proteomes" id="UP000182057">
    <property type="component" value="Unassembled WGS sequence"/>
</dbReference>
<keyword evidence="11" id="KW-0269">Exonuclease</keyword>
<dbReference type="PANTHER" id="PTHR15822">
    <property type="entry name" value="TRAF AND TNF RECEPTOR-ASSOCIATED PROTEIN"/>
    <property type="match status" value="1"/>
</dbReference>
<keyword evidence="8" id="KW-0234">DNA repair</keyword>
<dbReference type="GO" id="GO:0006281">
    <property type="term" value="P:DNA repair"/>
    <property type="evidence" value="ECO:0007669"/>
    <property type="project" value="UniProtKB-KW"/>
</dbReference>
<reference evidence="11 12" key="1">
    <citation type="submission" date="2016-09" db="EMBL/GenBank/DDBJ databases">
        <authorList>
            <person name="Capua I."/>
            <person name="De Benedictis P."/>
            <person name="Joannis T."/>
            <person name="Lombin L.H."/>
            <person name="Cattoli G."/>
        </authorList>
    </citation>
    <scope>NUCLEOTIDE SEQUENCE [LARGE SCALE GENOMIC DNA]</scope>
    <source>
        <strain evidence="11 12">UB20</strain>
    </source>
</reference>
<keyword evidence="3" id="KW-0540">Nuclease</keyword>
<evidence type="ECO:0000256" key="5">
    <source>
        <dbReference type="ARBA" id="ARBA00022763"/>
    </source>
</evidence>
<feature type="transmembrane region" description="Helical" evidence="9">
    <location>
        <begin position="39"/>
        <end position="60"/>
    </location>
</feature>
<dbReference type="GeneID" id="34759591"/>
<dbReference type="OMA" id="CGDMNNS"/>
<dbReference type="CDD" id="cd09084">
    <property type="entry name" value="EEP-2"/>
    <property type="match status" value="1"/>
</dbReference>
<evidence type="ECO:0000256" key="1">
    <source>
        <dbReference type="ARBA" id="ARBA00001936"/>
    </source>
</evidence>
<dbReference type="SUPFAM" id="SSF56219">
    <property type="entry name" value="DNase I-like"/>
    <property type="match status" value="1"/>
</dbReference>
<organism evidence="11 12">
    <name type="scientific">Tannerella forsythia</name>
    <name type="common">Bacteroides forsythus</name>
    <dbReference type="NCBI Taxonomy" id="28112"/>
    <lineage>
        <taxon>Bacteria</taxon>
        <taxon>Pseudomonadati</taxon>
        <taxon>Bacteroidota</taxon>
        <taxon>Bacteroidia</taxon>
        <taxon>Bacteroidales</taxon>
        <taxon>Tannerellaceae</taxon>
        <taxon>Tannerella</taxon>
    </lineage>
</organism>
<protein>
    <submittedName>
        <fullName evidence="11">Endonuclease/Exonuclease/phosphatase family protein</fullName>
    </submittedName>
</protein>
<dbReference type="EMBL" id="FMMM01000078">
    <property type="protein sequence ID" value="SCQ24047.1"/>
    <property type="molecule type" value="Genomic_DNA"/>
</dbReference>
<evidence type="ECO:0000256" key="7">
    <source>
        <dbReference type="ARBA" id="ARBA00022842"/>
    </source>
</evidence>
<evidence type="ECO:0000313" key="12">
    <source>
        <dbReference type="Proteomes" id="UP000182057"/>
    </source>
</evidence>
<evidence type="ECO:0000256" key="3">
    <source>
        <dbReference type="ARBA" id="ARBA00022722"/>
    </source>
</evidence>
<feature type="transmembrane region" description="Helical" evidence="9">
    <location>
        <begin position="66"/>
        <end position="83"/>
    </location>
</feature>
<dbReference type="InterPro" id="IPR036691">
    <property type="entry name" value="Endo/exonu/phosph_ase_sf"/>
</dbReference>
<keyword evidence="5" id="KW-0227">DNA damage</keyword>
<dbReference type="OrthoDB" id="635146at2"/>